<accession>A0ACA9LMZ0</accession>
<evidence type="ECO:0000313" key="1">
    <source>
        <dbReference type="EMBL" id="CAG8535701.1"/>
    </source>
</evidence>
<feature type="non-terminal residue" evidence="1">
    <location>
        <position position="259"/>
    </location>
</feature>
<name>A0ACA9LMZ0_9GLOM</name>
<dbReference type="EMBL" id="CAJVPW010004143">
    <property type="protein sequence ID" value="CAG8535701.1"/>
    <property type="molecule type" value="Genomic_DNA"/>
</dbReference>
<comment type="caution">
    <text evidence="1">The sequence shown here is derived from an EMBL/GenBank/DDBJ whole genome shotgun (WGS) entry which is preliminary data.</text>
</comment>
<evidence type="ECO:0000313" key="2">
    <source>
        <dbReference type="Proteomes" id="UP000789366"/>
    </source>
</evidence>
<keyword evidence="2" id="KW-1185">Reference proteome</keyword>
<reference evidence="1" key="1">
    <citation type="submission" date="2021-06" db="EMBL/GenBank/DDBJ databases">
        <authorList>
            <person name="Kallberg Y."/>
            <person name="Tangrot J."/>
            <person name="Rosling A."/>
        </authorList>
    </citation>
    <scope>NUCLEOTIDE SEQUENCE</scope>
    <source>
        <strain evidence="1">28 12/20/2015</strain>
    </source>
</reference>
<protein>
    <submittedName>
        <fullName evidence="1">1577_t:CDS:1</fullName>
    </submittedName>
</protein>
<gene>
    <name evidence="1" type="ORF">SPELUC_LOCUS4569</name>
</gene>
<sequence length="259" mass="28883">MVAKPPVAIDTQALAGLEIIRLKKEGKEIRPVALYERAVFDLPVKEVHTSPAMENLLISKKSDYIMKSPYPELEIQGVTSKKVLVAIRRLPRELFIAPELRSEAYFNVPLPIACGQTISQPFIVAYMTEKLALKPTDKVLEIGTGSGFQIAVLAQLADQIFTVEIHAELSLQAQKVLTDLGFKNIKYRIGDGKLGWPEAAPFDKIIVTALAREIPMLLVKQLNIGGQMILPLEFDNGEQYLVLLKKLVNNKIEQKRLLS</sequence>
<organism evidence="1 2">
    <name type="scientific">Cetraspora pellucida</name>
    <dbReference type="NCBI Taxonomy" id="1433469"/>
    <lineage>
        <taxon>Eukaryota</taxon>
        <taxon>Fungi</taxon>
        <taxon>Fungi incertae sedis</taxon>
        <taxon>Mucoromycota</taxon>
        <taxon>Glomeromycotina</taxon>
        <taxon>Glomeromycetes</taxon>
        <taxon>Diversisporales</taxon>
        <taxon>Gigasporaceae</taxon>
        <taxon>Cetraspora</taxon>
    </lineage>
</organism>
<dbReference type="Proteomes" id="UP000789366">
    <property type="component" value="Unassembled WGS sequence"/>
</dbReference>
<proteinExistence type="predicted"/>